<dbReference type="EMBL" id="CP028923">
    <property type="protein sequence ID" value="QCK16899.1"/>
    <property type="molecule type" value="Genomic_DNA"/>
</dbReference>
<keyword evidence="1" id="KW-1133">Transmembrane helix</keyword>
<keyword evidence="1" id="KW-0812">Transmembrane</keyword>
<evidence type="ECO:0000313" key="2">
    <source>
        <dbReference type="EMBL" id="QCK16899.1"/>
    </source>
</evidence>
<accession>A0A4D7JM32</accession>
<feature type="transmembrane region" description="Helical" evidence="1">
    <location>
        <begin position="35"/>
        <end position="58"/>
    </location>
</feature>
<dbReference type="Proteomes" id="UP000298616">
    <property type="component" value="Chromosome"/>
</dbReference>
<feature type="transmembrane region" description="Helical" evidence="1">
    <location>
        <begin position="64"/>
        <end position="81"/>
    </location>
</feature>
<evidence type="ECO:0000256" key="1">
    <source>
        <dbReference type="SAM" id="Phobius"/>
    </source>
</evidence>
<protein>
    <submittedName>
        <fullName evidence="2">Uncharacterized protein</fullName>
    </submittedName>
</protein>
<name>A0A4D7JM32_9BACT</name>
<dbReference type="KEGG" id="fpf:DCC35_20255"/>
<proteinExistence type="predicted"/>
<sequence>MIKAGFVLLTILMVISPIILFLKSKKDKFKLIKRYIVIIILWLTYVLTLSLSGLLQNFDLPPRVPLLIILPSIILSIILTGQSIFKRNLNQFSSYFPVNVQAFRIGVELLILEAILYGYFPEGVSFDGSNYDILIGLTAPVIGVLYMRNSISQKWVLGWNIAALIVLTFTGYAFVSTYYIHSDFPPDVSRLLLTELPFILLPGVLLPFAIFYHIVSIRQTLTKSND</sequence>
<feature type="transmembrane region" description="Helical" evidence="1">
    <location>
        <begin position="159"/>
        <end position="180"/>
    </location>
</feature>
<dbReference type="AlphaFoldDB" id="A0A4D7JM32"/>
<organism evidence="2 3">
    <name type="scientific">Mangrovivirga cuniculi</name>
    <dbReference type="NCBI Taxonomy" id="2715131"/>
    <lineage>
        <taxon>Bacteria</taxon>
        <taxon>Pseudomonadati</taxon>
        <taxon>Bacteroidota</taxon>
        <taxon>Cytophagia</taxon>
        <taxon>Cytophagales</taxon>
        <taxon>Mangrovivirgaceae</taxon>
        <taxon>Mangrovivirga</taxon>
    </lineage>
</organism>
<keyword evidence="3" id="KW-1185">Reference proteome</keyword>
<dbReference type="OrthoDB" id="675847at2"/>
<reference evidence="2 3" key="1">
    <citation type="submission" date="2018-04" db="EMBL/GenBank/DDBJ databases">
        <title>Complete genome uncultured novel isolate.</title>
        <authorList>
            <person name="Merlino G."/>
        </authorList>
    </citation>
    <scope>NUCLEOTIDE SEQUENCE [LARGE SCALE GENOMIC DNA]</scope>
    <source>
        <strain evidence="3">R1DC9</strain>
    </source>
</reference>
<feature type="transmembrane region" description="Helical" evidence="1">
    <location>
        <begin position="192"/>
        <end position="215"/>
    </location>
</feature>
<gene>
    <name evidence="2" type="ORF">DCC35_20255</name>
</gene>
<feature type="transmembrane region" description="Helical" evidence="1">
    <location>
        <begin position="6"/>
        <end position="23"/>
    </location>
</feature>
<evidence type="ECO:0000313" key="3">
    <source>
        <dbReference type="Proteomes" id="UP000298616"/>
    </source>
</evidence>
<keyword evidence="1" id="KW-0472">Membrane</keyword>
<dbReference type="RefSeq" id="WP_137092493.1">
    <property type="nucleotide sequence ID" value="NZ_CP028923.1"/>
</dbReference>